<comment type="caution">
    <text evidence="9">The sequence shown here is derived from an EMBL/GenBank/DDBJ whole genome shotgun (WGS) entry which is preliminary data.</text>
</comment>
<dbReference type="InterPro" id="IPR002132">
    <property type="entry name" value="Ribosomal_uL5"/>
</dbReference>
<comment type="subunit">
    <text evidence="5">Part of the 50S ribosomal subunit; part of the 5S rRNA/L5/L18/L25 subcomplex. Contacts the 5S rRNA and the P site tRNA. Forms a bridge to the 30S subunit in the 70S ribosome.</text>
</comment>
<dbReference type="GO" id="GO:0000049">
    <property type="term" value="F:tRNA binding"/>
    <property type="evidence" value="ECO:0007669"/>
    <property type="project" value="UniProtKB-UniRule"/>
</dbReference>
<evidence type="ECO:0000259" key="7">
    <source>
        <dbReference type="Pfam" id="PF00281"/>
    </source>
</evidence>
<dbReference type="GO" id="GO:1990904">
    <property type="term" value="C:ribonucleoprotein complex"/>
    <property type="evidence" value="ECO:0007669"/>
    <property type="project" value="UniProtKB-KW"/>
</dbReference>
<dbReference type="HAMAP" id="MF_01333_B">
    <property type="entry name" value="Ribosomal_uL5_B"/>
    <property type="match status" value="1"/>
</dbReference>
<name>A0A1F5YF95_9BACT</name>
<dbReference type="Pfam" id="PF00673">
    <property type="entry name" value="Ribosomal_L5_C"/>
    <property type="match status" value="1"/>
</dbReference>
<dbReference type="PIRSF" id="PIRSF002161">
    <property type="entry name" value="Ribosomal_L5"/>
    <property type="match status" value="1"/>
</dbReference>
<dbReference type="GO" id="GO:0003735">
    <property type="term" value="F:structural constituent of ribosome"/>
    <property type="evidence" value="ECO:0007669"/>
    <property type="project" value="InterPro"/>
</dbReference>
<dbReference type="InterPro" id="IPR031309">
    <property type="entry name" value="Ribosomal_uL5_C"/>
</dbReference>
<evidence type="ECO:0000256" key="3">
    <source>
        <dbReference type="ARBA" id="ARBA00023274"/>
    </source>
</evidence>
<dbReference type="InterPro" id="IPR031310">
    <property type="entry name" value="Ribosomal_uL5_N"/>
</dbReference>
<dbReference type="GO" id="GO:0006412">
    <property type="term" value="P:translation"/>
    <property type="evidence" value="ECO:0007669"/>
    <property type="project" value="UniProtKB-UniRule"/>
</dbReference>
<organism evidence="9 10">
    <name type="scientific">Candidatus Gottesmanbacteria bacterium RBG_16_38_7b</name>
    <dbReference type="NCBI Taxonomy" id="1798372"/>
    <lineage>
        <taxon>Bacteria</taxon>
        <taxon>Candidatus Gottesmaniibacteriota</taxon>
    </lineage>
</organism>
<feature type="domain" description="Large ribosomal subunit protein uL5 N-terminal" evidence="7">
    <location>
        <begin position="24"/>
        <end position="80"/>
    </location>
</feature>
<dbReference type="Proteomes" id="UP000177396">
    <property type="component" value="Unassembled WGS sequence"/>
</dbReference>
<feature type="domain" description="Large ribosomal subunit protein uL5 C-terminal" evidence="8">
    <location>
        <begin position="85"/>
        <end position="176"/>
    </location>
</feature>
<evidence type="ECO:0000256" key="4">
    <source>
        <dbReference type="ARBA" id="ARBA00035245"/>
    </source>
</evidence>
<comment type="function">
    <text evidence="5">This is 1 of the proteins that bind and probably mediate the attachment of the 5S RNA into the large ribosomal subunit, where it forms part of the central protuberance. In the 70S ribosome it contacts protein S13 of the 30S subunit (bridge B1b), connecting the 2 subunits; this bridge is implicated in subunit movement. Contacts the P site tRNA; the 5S rRNA and some of its associated proteins might help stabilize positioning of ribosome-bound tRNAs.</text>
</comment>
<dbReference type="GO" id="GO:0019843">
    <property type="term" value="F:rRNA binding"/>
    <property type="evidence" value="ECO:0007669"/>
    <property type="project" value="UniProtKB-UniRule"/>
</dbReference>
<dbReference type="AlphaFoldDB" id="A0A1F5YF95"/>
<comment type="similarity">
    <text evidence="1 5 6">Belongs to the universal ribosomal protein uL5 family.</text>
</comment>
<dbReference type="Pfam" id="PF00281">
    <property type="entry name" value="Ribosomal_L5"/>
    <property type="match status" value="1"/>
</dbReference>
<evidence type="ECO:0000256" key="5">
    <source>
        <dbReference type="HAMAP-Rule" id="MF_01333"/>
    </source>
</evidence>
<protein>
    <recommendedName>
        <fullName evidence="4 5">Large ribosomal subunit protein uL5</fullName>
    </recommendedName>
</protein>
<keyword evidence="5" id="KW-0820">tRNA-binding</keyword>
<dbReference type="FunFam" id="3.30.1440.10:FF:000001">
    <property type="entry name" value="50S ribosomal protein L5"/>
    <property type="match status" value="1"/>
</dbReference>
<gene>
    <name evidence="5" type="primary">rplE</name>
    <name evidence="9" type="ORF">A2153_03860</name>
</gene>
<dbReference type="Gene3D" id="3.30.1440.10">
    <property type="match status" value="1"/>
</dbReference>
<evidence type="ECO:0000313" key="9">
    <source>
        <dbReference type="EMBL" id="OGF98858.1"/>
    </source>
</evidence>
<evidence type="ECO:0000256" key="1">
    <source>
        <dbReference type="ARBA" id="ARBA00008553"/>
    </source>
</evidence>
<sequence>MSELYQKYLKEGRPKLIKDLHLNNIMSAPRLEKVVINIGLGEALSNKKAIEAAIQQLKQISGQKPIATRARKDISTFKVRKGDIIGLKVTLRSQKMYDFIEKLVKIVLPRIRDFRGIPNNCFDNTGNYTLGLREQIVFPEIDYGMVDKVRGLEITLVTNTSSQEAKKLMEFLGFPFQKEKG</sequence>
<dbReference type="InterPro" id="IPR020930">
    <property type="entry name" value="Ribosomal_uL5_bac-type"/>
</dbReference>
<evidence type="ECO:0000256" key="6">
    <source>
        <dbReference type="RuleBase" id="RU003930"/>
    </source>
</evidence>
<evidence type="ECO:0000259" key="8">
    <source>
        <dbReference type="Pfam" id="PF00673"/>
    </source>
</evidence>
<evidence type="ECO:0000313" key="10">
    <source>
        <dbReference type="Proteomes" id="UP000177396"/>
    </source>
</evidence>
<keyword evidence="5" id="KW-0694">RNA-binding</keyword>
<dbReference type="EMBL" id="MFJB01000081">
    <property type="protein sequence ID" value="OGF98858.1"/>
    <property type="molecule type" value="Genomic_DNA"/>
</dbReference>
<keyword evidence="3 5" id="KW-0687">Ribonucleoprotein</keyword>
<dbReference type="GO" id="GO:0005840">
    <property type="term" value="C:ribosome"/>
    <property type="evidence" value="ECO:0007669"/>
    <property type="project" value="UniProtKB-KW"/>
</dbReference>
<keyword evidence="5" id="KW-0699">rRNA-binding</keyword>
<dbReference type="SUPFAM" id="SSF55282">
    <property type="entry name" value="RL5-like"/>
    <property type="match status" value="1"/>
</dbReference>
<dbReference type="InterPro" id="IPR022803">
    <property type="entry name" value="Ribosomal_uL5_dom_sf"/>
</dbReference>
<dbReference type="NCBIfam" id="NF000585">
    <property type="entry name" value="PRK00010.1"/>
    <property type="match status" value="1"/>
</dbReference>
<accession>A0A1F5YF95</accession>
<proteinExistence type="inferred from homology"/>
<evidence type="ECO:0000256" key="2">
    <source>
        <dbReference type="ARBA" id="ARBA00022980"/>
    </source>
</evidence>
<dbReference type="PANTHER" id="PTHR11994">
    <property type="entry name" value="60S RIBOSOMAL PROTEIN L11-RELATED"/>
    <property type="match status" value="1"/>
</dbReference>
<keyword evidence="2 5" id="KW-0689">Ribosomal protein</keyword>
<reference evidence="9 10" key="1">
    <citation type="journal article" date="2016" name="Nat. Commun.">
        <title>Thousands of microbial genomes shed light on interconnected biogeochemical processes in an aquifer system.</title>
        <authorList>
            <person name="Anantharaman K."/>
            <person name="Brown C.T."/>
            <person name="Hug L.A."/>
            <person name="Sharon I."/>
            <person name="Castelle C.J."/>
            <person name="Probst A.J."/>
            <person name="Thomas B.C."/>
            <person name="Singh A."/>
            <person name="Wilkins M.J."/>
            <person name="Karaoz U."/>
            <person name="Brodie E.L."/>
            <person name="Williams K.H."/>
            <person name="Hubbard S.S."/>
            <person name="Banfield J.F."/>
        </authorList>
    </citation>
    <scope>NUCLEOTIDE SEQUENCE [LARGE SCALE GENOMIC DNA]</scope>
</reference>